<sequence>MTATLEPTRYIVIPQDVWEREDPPPPPADEFEPYPEDDDEDYLACEPTPLSVGAYTGLGGATGSLAFGIAAGALVTSPLGLVIGVAAGVFGGLMGHSLAEEIYERTH</sequence>
<keyword evidence="2" id="KW-1133">Transmembrane helix</keyword>
<evidence type="ECO:0000313" key="3">
    <source>
        <dbReference type="EMBL" id="ONF72136.1"/>
    </source>
</evidence>
<feature type="region of interest" description="Disordered" evidence="1">
    <location>
        <begin position="17"/>
        <end position="40"/>
    </location>
</feature>
<accession>A0A1W2LY47</accession>
<dbReference type="EMBL" id="LQMT02000011">
    <property type="protein sequence ID" value="ONF72136.1"/>
    <property type="molecule type" value="Genomic_DNA"/>
</dbReference>
<protein>
    <submittedName>
        <fullName evidence="3">Uncharacterized protein</fullName>
    </submittedName>
</protein>
<feature type="transmembrane region" description="Helical" evidence="2">
    <location>
        <begin position="65"/>
        <end position="90"/>
    </location>
</feature>
<evidence type="ECO:0000313" key="4">
    <source>
        <dbReference type="Proteomes" id="UP000076660"/>
    </source>
</evidence>
<dbReference type="RefSeq" id="WP_063275222.1">
    <property type="nucleotide sequence ID" value="NZ_LQMT02000011.1"/>
</dbReference>
<dbReference type="AlphaFoldDB" id="A0A1W2LY47"/>
<comment type="caution">
    <text evidence="3">The sequence shown here is derived from an EMBL/GenBank/DDBJ whole genome shotgun (WGS) entry which is preliminary data.</text>
</comment>
<keyword evidence="2" id="KW-0812">Transmembrane</keyword>
<organism evidence="3 4">
    <name type="scientific">Amycolatopsis keratiniphila subsp. keratiniphila</name>
    <dbReference type="NCBI Taxonomy" id="227715"/>
    <lineage>
        <taxon>Bacteria</taxon>
        <taxon>Bacillati</taxon>
        <taxon>Actinomycetota</taxon>
        <taxon>Actinomycetes</taxon>
        <taxon>Pseudonocardiales</taxon>
        <taxon>Pseudonocardiaceae</taxon>
        <taxon>Amycolatopsis</taxon>
        <taxon>Amycolatopsis japonica group</taxon>
    </lineage>
</organism>
<proteinExistence type="predicted"/>
<feature type="compositionally biased region" description="Acidic residues" evidence="1">
    <location>
        <begin position="29"/>
        <end position="40"/>
    </location>
</feature>
<dbReference type="OrthoDB" id="3628331at2"/>
<gene>
    <name evidence="3" type="ORF">AVR91_0211370</name>
</gene>
<keyword evidence="2" id="KW-0472">Membrane</keyword>
<evidence type="ECO:0000256" key="2">
    <source>
        <dbReference type="SAM" id="Phobius"/>
    </source>
</evidence>
<reference evidence="3 4" key="1">
    <citation type="submission" date="2016-12" db="EMBL/GenBank/DDBJ databases">
        <title>Amycolatopsis keratiniphila subsp. keratiniphila genome sequencing and assembly.</title>
        <authorList>
            <person name="Mayilraj S."/>
            <person name="Kaur N."/>
        </authorList>
    </citation>
    <scope>NUCLEOTIDE SEQUENCE [LARGE SCALE GENOMIC DNA]</scope>
    <source>
        <strain evidence="3 4">DSM 44409</strain>
    </source>
</reference>
<evidence type="ECO:0000256" key="1">
    <source>
        <dbReference type="SAM" id="MobiDB-lite"/>
    </source>
</evidence>
<dbReference type="Proteomes" id="UP000076660">
    <property type="component" value="Unassembled WGS sequence"/>
</dbReference>
<name>A0A1W2LY47_9PSEU</name>